<sequence length="152" mass="17545">MLTLIKLLAKLKRYWVFLKEYLVILNSTALLNPSTAHLYDQSLSMAVVWDLQIADALNEDCAPHDYSPLLRLLNLSSLADRRCSCNLIFLNKLLSGFIDSSSFFAKINFKVPFRCTCNLYTFYILHCPTNYLKNEPINRMIKLANEDPSFLQ</sequence>
<dbReference type="EMBL" id="GGMS01012237">
    <property type="protein sequence ID" value="MBY81440.1"/>
    <property type="molecule type" value="Transcribed_RNA"/>
</dbReference>
<accession>A0A2S2QVC2</accession>
<reference evidence="1" key="1">
    <citation type="submission" date="2018-04" db="EMBL/GenBank/DDBJ databases">
        <title>Transcriptome assembly of Sipha flava.</title>
        <authorList>
            <person name="Scully E.D."/>
            <person name="Geib S.M."/>
            <person name="Palmer N.A."/>
            <person name="Koch K."/>
            <person name="Bradshaw J."/>
            <person name="Heng-Moss T."/>
            <person name="Sarath G."/>
        </authorList>
    </citation>
    <scope>NUCLEOTIDE SEQUENCE</scope>
</reference>
<name>A0A2S2QVC2_9HEMI</name>
<gene>
    <name evidence="1" type="ORF">g.47672</name>
</gene>
<evidence type="ECO:0000313" key="1">
    <source>
        <dbReference type="EMBL" id="MBY81440.1"/>
    </source>
</evidence>
<dbReference type="AlphaFoldDB" id="A0A2S2QVC2"/>
<organism evidence="1">
    <name type="scientific">Sipha flava</name>
    <name type="common">yellow sugarcane aphid</name>
    <dbReference type="NCBI Taxonomy" id="143950"/>
    <lineage>
        <taxon>Eukaryota</taxon>
        <taxon>Metazoa</taxon>
        <taxon>Ecdysozoa</taxon>
        <taxon>Arthropoda</taxon>
        <taxon>Hexapoda</taxon>
        <taxon>Insecta</taxon>
        <taxon>Pterygota</taxon>
        <taxon>Neoptera</taxon>
        <taxon>Paraneoptera</taxon>
        <taxon>Hemiptera</taxon>
        <taxon>Sternorrhyncha</taxon>
        <taxon>Aphidomorpha</taxon>
        <taxon>Aphidoidea</taxon>
        <taxon>Aphididae</taxon>
        <taxon>Sipha</taxon>
    </lineage>
</organism>
<dbReference type="OrthoDB" id="6608235at2759"/>
<protein>
    <submittedName>
        <fullName evidence="1">Uncharacterized protein</fullName>
    </submittedName>
</protein>
<proteinExistence type="predicted"/>